<sequence length="94" mass="10967">MCVIFDRVPRTTASPSYAHQGAVERRRAQRRQLPGWSCAQCQQYYEGRNLSSQELAMHMNRCSKHRSKHKLLPNTPQDFWRPDMSASDDDDDDV</sequence>
<dbReference type="InterPro" id="IPR013882">
    <property type="entry name" value="Ctp1_C"/>
</dbReference>
<evidence type="ECO:0000256" key="2">
    <source>
        <dbReference type="ARBA" id="ARBA00022763"/>
    </source>
</evidence>
<accession>A0A8B7NW29</accession>
<dbReference type="KEGG" id="hazt:108673777"/>
<dbReference type="RefSeq" id="XP_018017136.1">
    <property type="nucleotide sequence ID" value="XM_018161647.2"/>
</dbReference>
<evidence type="ECO:0000256" key="3">
    <source>
        <dbReference type="ARBA" id="ARBA00023242"/>
    </source>
</evidence>
<evidence type="ECO:0000256" key="4">
    <source>
        <dbReference type="SAM" id="MobiDB-lite"/>
    </source>
</evidence>
<organism evidence="6 7">
    <name type="scientific">Hyalella azteca</name>
    <name type="common">Amphipod</name>
    <dbReference type="NCBI Taxonomy" id="294128"/>
    <lineage>
        <taxon>Eukaryota</taxon>
        <taxon>Metazoa</taxon>
        <taxon>Ecdysozoa</taxon>
        <taxon>Arthropoda</taxon>
        <taxon>Crustacea</taxon>
        <taxon>Multicrustacea</taxon>
        <taxon>Malacostraca</taxon>
        <taxon>Eumalacostraca</taxon>
        <taxon>Peracarida</taxon>
        <taxon>Amphipoda</taxon>
        <taxon>Senticaudata</taxon>
        <taxon>Talitrida</taxon>
        <taxon>Talitroidea</taxon>
        <taxon>Hyalellidae</taxon>
        <taxon>Hyalella</taxon>
    </lineage>
</organism>
<keyword evidence="3" id="KW-0539">Nucleus</keyword>
<reference evidence="7" key="1">
    <citation type="submission" date="2025-08" db="UniProtKB">
        <authorList>
            <consortium name="RefSeq"/>
        </authorList>
    </citation>
    <scope>IDENTIFICATION</scope>
    <source>
        <tissue evidence="7">Whole organism</tissue>
    </source>
</reference>
<dbReference type="Proteomes" id="UP000694843">
    <property type="component" value="Unplaced"/>
</dbReference>
<evidence type="ECO:0000313" key="7">
    <source>
        <dbReference type="RefSeq" id="XP_018017136.1"/>
    </source>
</evidence>
<feature type="region of interest" description="Disordered" evidence="4">
    <location>
        <begin position="68"/>
        <end position="94"/>
    </location>
</feature>
<protein>
    <submittedName>
        <fullName evidence="7">DNA endonuclease RBBP8-like</fullName>
    </submittedName>
</protein>
<feature type="domain" description="DNA endonuclease activator Ctp1 C-terminal" evidence="5">
    <location>
        <begin position="51"/>
        <end position="84"/>
    </location>
</feature>
<dbReference type="OMA" id="RECEQYY"/>
<dbReference type="AlphaFoldDB" id="A0A8B7NW29"/>
<dbReference type="GO" id="GO:0005634">
    <property type="term" value="C:nucleus"/>
    <property type="evidence" value="ECO:0007669"/>
    <property type="project" value="UniProtKB-SubCell"/>
</dbReference>
<name>A0A8B7NW29_HYAAZ</name>
<dbReference type="GO" id="GO:0006281">
    <property type="term" value="P:DNA repair"/>
    <property type="evidence" value="ECO:0007669"/>
    <property type="project" value="InterPro"/>
</dbReference>
<dbReference type="Pfam" id="PF08573">
    <property type="entry name" value="SAE2"/>
    <property type="match status" value="1"/>
</dbReference>
<keyword evidence="6" id="KW-1185">Reference proteome</keyword>
<comment type="subcellular location">
    <subcellularLocation>
        <location evidence="1">Nucleus</location>
    </subcellularLocation>
</comment>
<dbReference type="GeneID" id="108673777"/>
<dbReference type="OrthoDB" id="5801062at2759"/>
<evidence type="ECO:0000259" key="5">
    <source>
        <dbReference type="Pfam" id="PF08573"/>
    </source>
</evidence>
<proteinExistence type="predicted"/>
<gene>
    <name evidence="7" type="primary">LOC108673777</name>
</gene>
<evidence type="ECO:0000313" key="6">
    <source>
        <dbReference type="Proteomes" id="UP000694843"/>
    </source>
</evidence>
<evidence type="ECO:0000256" key="1">
    <source>
        <dbReference type="ARBA" id="ARBA00004123"/>
    </source>
</evidence>
<keyword evidence="2" id="KW-0227">DNA damage</keyword>